<feature type="signal peptide" evidence="3">
    <location>
        <begin position="1"/>
        <end position="26"/>
    </location>
</feature>
<feature type="region of interest" description="Disordered" evidence="2">
    <location>
        <begin position="1261"/>
        <end position="1325"/>
    </location>
</feature>
<keyword evidence="3" id="KW-0732">Signal</keyword>
<feature type="compositionally biased region" description="Basic and acidic residues" evidence="2">
    <location>
        <begin position="178"/>
        <end position="187"/>
    </location>
</feature>
<name>A0AAV2QW62_MEGNR</name>
<feature type="compositionally biased region" description="Basic and acidic residues" evidence="2">
    <location>
        <begin position="132"/>
        <end position="145"/>
    </location>
</feature>
<comment type="caution">
    <text evidence="4">The sequence shown here is derived from an EMBL/GenBank/DDBJ whole genome shotgun (WGS) entry which is preliminary data.</text>
</comment>
<feature type="compositionally biased region" description="Basic residues" evidence="2">
    <location>
        <begin position="1281"/>
        <end position="1290"/>
    </location>
</feature>
<gene>
    <name evidence="4" type="ORF">MNOR_LOCUS17781</name>
</gene>
<feature type="compositionally biased region" description="Basic and acidic residues" evidence="2">
    <location>
        <begin position="246"/>
        <end position="258"/>
    </location>
</feature>
<evidence type="ECO:0000313" key="4">
    <source>
        <dbReference type="EMBL" id="CAL4104467.1"/>
    </source>
</evidence>
<keyword evidence="1" id="KW-0175">Coiled coil</keyword>
<dbReference type="Proteomes" id="UP001497623">
    <property type="component" value="Unassembled WGS sequence"/>
</dbReference>
<protein>
    <submittedName>
        <fullName evidence="4">Uncharacterized protein</fullName>
    </submittedName>
</protein>
<evidence type="ECO:0000256" key="1">
    <source>
        <dbReference type="SAM" id="Coils"/>
    </source>
</evidence>
<dbReference type="EMBL" id="CAXKWB010012390">
    <property type="protein sequence ID" value="CAL4104467.1"/>
    <property type="molecule type" value="Genomic_DNA"/>
</dbReference>
<feature type="coiled-coil region" evidence="1">
    <location>
        <begin position="1057"/>
        <end position="1084"/>
    </location>
</feature>
<proteinExistence type="predicted"/>
<sequence length="1381" mass="166671">MHHCKMSKILARLFGLVFAITSVVRGEIDLLAEPEVLSLDYAVNDDLDLLKETEYDLLLQDDELLSALELDDELGGDVMVDIGDDGDITLPPPLLVDDVATITDVIEEEEAAAVGPEADAEASTVTDGATTTEKDVTTTHTTDPRLERFAERLELLTLPPDVRKRRKIELKLQKISVEKTEEQDKKRELRKQKRIERREKKKLEKIEKKKRANEKRPEKNKNKKGKPSTKKKDDKKNDNNIFTEGINDKESSVEKKNNIKEIQKDKKKLEKKKKLDEKRKLKEEKKVENIEKRKAKHLRKGKDRNLRILKHMIDREEKGVQSTNKRKNKNKQLRKENRNIIEYRKKNSYNKREEKGVPSTNKRKNKNKQSRKENKNRIEYRKNNRCNKRWRNMKDRVIKRRKEIQFLLRLKRGFGARLDNEHKNEVTQQLRKLKLKFENDKKKVINFQKNNWKLIEENKLFSKLNNLKKKIGYLGNKRKQHMNAANSNYKAKLSKRIKYLKNKYNEIKTKIMVMENFSHRITKMERKYKPNQGNEMKLKEKIEKQVKKYKKYRKMGKISNESKKERKTRELKEKIISLKKKSMKDVDSIGKTKLMTRINDLKETYMNMRDSTKYEKINNCYIREDHESKNFLKMQNLKAHIKSLKNRLRQFGFKDHPKYRTKLKTTIRNLVKKYKKNKRLEKNRNETKTERKGRKLREEITSLMKIKKKSKDQIVKEKLSKRIKRLVEGYKKTRKIIRYENKYECKYFSKLKKIKDKITLLKAQRNQDNFNTNPMLKMKLTKMIENRINLYEKYKRKEKIRNETENQRKLRKLKEETKSLRKIIRSTADLNIKAKLGKRLKSLRRHYKNTYLIVKYEANNREIVRRSYEGRKISKYYSRMEKLKTNIKSLIIKKRQIGNEIDPKYKLKLMKRIKKLVNMYKKNKIMEKKRTETKKEMKCRKIKDKLKALSMQKEKSIDSIKKAKLSKTINGLLERYKKMHNIVKYEKRNKCYLRQDDDSRDSIRIEKLKEEIKSFISKQRKLRSDGDIEHKTKLRKRIKSLIKRYRKYKTLEKIKYETKKERKNRNLKEKIKSLLKLRKQSNDQNIRNNLTQKIKRLVKRYKKMVKIIKYENKYECKYFKRVQKLKEKTKELKIQRRKISGNNFYQQKMTLSKRISKLIKRYRKINSMEKIRKETENGKELRRLKEEIKSLVVLKKKAPNLNEKEKLSKKITNLKNSKKNIYLIVKCEEKDMEQISKSYENRHQSKNEAKMEKLRSKIRSLKKKKSENNIKSPKNKYLERRGKRGLRQRRNYISSKQRSKLEEDAKRKRQQRKLRLRKRKGKREKIEIRRRKGAARSGRRNCRRGDDCGKASVIPEGMAYCKNKQSKSGASCQCWYLQQQM</sequence>
<feature type="compositionally biased region" description="Basic residues" evidence="2">
    <location>
        <begin position="1307"/>
        <end position="1325"/>
    </location>
</feature>
<feature type="compositionally biased region" description="Basic and acidic residues" evidence="2">
    <location>
        <begin position="333"/>
        <end position="356"/>
    </location>
</feature>
<feature type="region of interest" description="Disordered" evidence="2">
    <location>
        <begin position="178"/>
        <end position="258"/>
    </location>
</feature>
<feature type="region of interest" description="Disordered" evidence="2">
    <location>
        <begin position="312"/>
        <end position="384"/>
    </location>
</feature>
<feature type="region of interest" description="Disordered" evidence="2">
    <location>
        <begin position="111"/>
        <end position="145"/>
    </location>
</feature>
<feature type="chain" id="PRO_5043875644" evidence="3">
    <location>
        <begin position="27"/>
        <end position="1381"/>
    </location>
</feature>
<feature type="compositionally biased region" description="Basic and acidic residues" evidence="2">
    <location>
        <begin position="196"/>
        <end position="207"/>
    </location>
</feature>
<feature type="compositionally biased region" description="Basic and acidic residues" evidence="2">
    <location>
        <begin position="370"/>
        <end position="382"/>
    </location>
</feature>
<keyword evidence="5" id="KW-1185">Reference proteome</keyword>
<evidence type="ECO:0000256" key="2">
    <source>
        <dbReference type="SAM" id="MobiDB-lite"/>
    </source>
</evidence>
<accession>A0AAV2QW62</accession>
<reference evidence="4 5" key="1">
    <citation type="submission" date="2024-05" db="EMBL/GenBank/DDBJ databases">
        <authorList>
            <person name="Wallberg A."/>
        </authorList>
    </citation>
    <scope>NUCLEOTIDE SEQUENCE [LARGE SCALE GENOMIC DNA]</scope>
</reference>
<evidence type="ECO:0000313" key="5">
    <source>
        <dbReference type="Proteomes" id="UP001497623"/>
    </source>
</evidence>
<organism evidence="4 5">
    <name type="scientific">Meganyctiphanes norvegica</name>
    <name type="common">Northern krill</name>
    <name type="synonym">Thysanopoda norvegica</name>
    <dbReference type="NCBI Taxonomy" id="48144"/>
    <lineage>
        <taxon>Eukaryota</taxon>
        <taxon>Metazoa</taxon>
        <taxon>Ecdysozoa</taxon>
        <taxon>Arthropoda</taxon>
        <taxon>Crustacea</taxon>
        <taxon>Multicrustacea</taxon>
        <taxon>Malacostraca</taxon>
        <taxon>Eumalacostraca</taxon>
        <taxon>Eucarida</taxon>
        <taxon>Euphausiacea</taxon>
        <taxon>Euphausiidae</taxon>
        <taxon>Meganyctiphanes</taxon>
    </lineage>
</organism>
<evidence type="ECO:0000256" key="3">
    <source>
        <dbReference type="SAM" id="SignalP"/>
    </source>
</evidence>